<keyword evidence="2" id="KW-0378">Hydrolase</keyword>
<dbReference type="Gene3D" id="3.90.1570.10">
    <property type="entry name" value="tt1808, chain A"/>
    <property type="match status" value="1"/>
</dbReference>
<accession>A0A7W0DG42</accession>
<dbReference type="CDD" id="cd06260">
    <property type="entry name" value="DUF820-like"/>
    <property type="match status" value="1"/>
</dbReference>
<keyword evidence="2" id="KW-0255">Endonuclease</keyword>
<dbReference type="InterPro" id="IPR008538">
    <property type="entry name" value="Uma2"/>
</dbReference>
<proteinExistence type="predicted"/>
<dbReference type="SUPFAM" id="SSF52980">
    <property type="entry name" value="Restriction endonuclease-like"/>
    <property type="match status" value="1"/>
</dbReference>
<reference evidence="2 3" key="1">
    <citation type="submission" date="2020-07" db="EMBL/GenBank/DDBJ databases">
        <title>Streptomyces isolated from Indian soil.</title>
        <authorList>
            <person name="Mandal S."/>
            <person name="Maiti P.K."/>
        </authorList>
    </citation>
    <scope>NUCLEOTIDE SEQUENCE [LARGE SCALE GENOMIC DNA]</scope>
    <source>
        <strain evidence="2 3">PSKA28</strain>
    </source>
</reference>
<dbReference type="GO" id="GO:0004519">
    <property type="term" value="F:endonuclease activity"/>
    <property type="evidence" value="ECO:0007669"/>
    <property type="project" value="UniProtKB-KW"/>
</dbReference>
<evidence type="ECO:0000259" key="1">
    <source>
        <dbReference type="Pfam" id="PF05685"/>
    </source>
</evidence>
<keyword evidence="2" id="KW-0540">Nuclease</keyword>
<gene>
    <name evidence="2" type="ORF">H1D24_01070</name>
</gene>
<dbReference type="PANTHER" id="PTHR35400">
    <property type="entry name" value="SLR1083 PROTEIN"/>
    <property type="match status" value="1"/>
</dbReference>
<comment type="caution">
    <text evidence="2">The sequence shown here is derived from an EMBL/GenBank/DDBJ whole genome shotgun (WGS) entry which is preliminary data.</text>
</comment>
<evidence type="ECO:0000313" key="3">
    <source>
        <dbReference type="Proteomes" id="UP000545761"/>
    </source>
</evidence>
<evidence type="ECO:0000313" key="2">
    <source>
        <dbReference type="EMBL" id="MBA2944444.1"/>
    </source>
</evidence>
<organism evidence="2 3">
    <name type="scientific">Streptomyces himalayensis subsp. himalayensis</name>
    <dbReference type="NCBI Taxonomy" id="2756131"/>
    <lineage>
        <taxon>Bacteria</taxon>
        <taxon>Bacillati</taxon>
        <taxon>Actinomycetota</taxon>
        <taxon>Actinomycetes</taxon>
        <taxon>Kitasatosporales</taxon>
        <taxon>Streptomycetaceae</taxon>
        <taxon>Streptomyces</taxon>
        <taxon>Streptomyces himalayensis</taxon>
    </lineage>
</organism>
<sequence length="201" mass="22933">MTLSAEHLEITDKFHIHPDEFDEGTRILAAKSQRMRIELIDGRVRSRAVPDGDHGRIIQWLSRICIQHRPDLWLHPEQGLKVQEYRLGRARPDASLAPSDAFVGQGEWADPSPVLMAVEVTSYDADTDQRDRVEKPRAYAQTRIPVYLLIDRDSCEVTVFSEPDGVRYENAHTVPFGKTVALPAPLDNIVLETEQLKDWVR</sequence>
<dbReference type="EMBL" id="JACEHE010000001">
    <property type="protein sequence ID" value="MBA2944444.1"/>
    <property type="molecule type" value="Genomic_DNA"/>
</dbReference>
<dbReference type="AlphaFoldDB" id="A0A7W0DG42"/>
<feature type="domain" description="Putative restriction endonuclease" evidence="1">
    <location>
        <begin position="31"/>
        <end position="191"/>
    </location>
</feature>
<dbReference type="InterPro" id="IPR012296">
    <property type="entry name" value="Nuclease_put_TT1808"/>
</dbReference>
<protein>
    <submittedName>
        <fullName evidence="2">Uma2 family endonuclease</fullName>
    </submittedName>
</protein>
<dbReference type="RefSeq" id="WP_181655406.1">
    <property type="nucleotide sequence ID" value="NZ_JACEHE010000001.1"/>
</dbReference>
<dbReference type="Proteomes" id="UP000545761">
    <property type="component" value="Unassembled WGS sequence"/>
</dbReference>
<dbReference type="PANTHER" id="PTHR35400:SF3">
    <property type="entry name" value="SLL1072 PROTEIN"/>
    <property type="match status" value="1"/>
</dbReference>
<dbReference type="Pfam" id="PF05685">
    <property type="entry name" value="Uma2"/>
    <property type="match status" value="1"/>
</dbReference>
<name>A0A7W0DG42_9ACTN</name>
<dbReference type="InterPro" id="IPR011335">
    <property type="entry name" value="Restrct_endonuc-II-like"/>
</dbReference>